<dbReference type="InterPro" id="IPR021522">
    <property type="entry name" value="MctB"/>
</dbReference>
<dbReference type="GO" id="GO:0055070">
    <property type="term" value="P:copper ion homeostasis"/>
    <property type="evidence" value="ECO:0007669"/>
    <property type="project" value="InterPro"/>
</dbReference>
<name>A0A1M5K040_9FIRM</name>
<keyword evidence="1" id="KW-0175">Coiled coil</keyword>
<evidence type="ECO:0000313" key="4">
    <source>
        <dbReference type="Proteomes" id="UP000243255"/>
    </source>
</evidence>
<reference evidence="4" key="1">
    <citation type="submission" date="2016-11" db="EMBL/GenBank/DDBJ databases">
        <authorList>
            <person name="Varghese N."/>
            <person name="Submissions S."/>
        </authorList>
    </citation>
    <scope>NUCLEOTIDE SEQUENCE [LARGE SCALE GENOMIC DNA]</scope>
    <source>
        <strain evidence="4">DSM 2635</strain>
    </source>
</reference>
<organism evidence="3 4">
    <name type="scientific">Asaccharospora irregularis DSM 2635</name>
    <dbReference type="NCBI Taxonomy" id="1121321"/>
    <lineage>
        <taxon>Bacteria</taxon>
        <taxon>Bacillati</taxon>
        <taxon>Bacillota</taxon>
        <taxon>Clostridia</taxon>
        <taxon>Peptostreptococcales</taxon>
        <taxon>Peptostreptococcaceae</taxon>
        <taxon>Asaccharospora</taxon>
    </lineage>
</organism>
<evidence type="ECO:0000313" key="3">
    <source>
        <dbReference type="EMBL" id="SHG46025.1"/>
    </source>
</evidence>
<accession>A0A1M5K040</accession>
<keyword evidence="2" id="KW-0472">Membrane</keyword>
<dbReference type="OrthoDB" id="2382049at2"/>
<keyword evidence="2" id="KW-1133">Transmembrane helix</keyword>
<dbReference type="Proteomes" id="UP000243255">
    <property type="component" value="Unassembled WGS sequence"/>
</dbReference>
<dbReference type="RefSeq" id="WP_073123489.1">
    <property type="nucleotide sequence ID" value="NZ_BAABCH010000028.1"/>
</dbReference>
<protein>
    <submittedName>
        <fullName evidence="3">Copper transport outer membrane protein, MctB</fullName>
    </submittedName>
</protein>
<dbReference type="Pfam" id="PF11382">
    <property type="entry name" value="MctB"/>
    <property type="match status" value="1"/>
</dbReference>
<keyword evidence="2" id="KW-0812">Transmembrane</keyword>
<feature type="transmembrane region" description="Helical" evidence="2">
    <location>
        <begin position="7"/>
        <end position="29"/>
    </location>
</feature>
<dbReference type="EMBL" id="FQWX01000002">
    <property type="protein sequence ID" value="SHG46025.1"/>
    <property type="molecule type" value="Genomic_DNA"/>
</dbReference>
<evidence type="ECO:0000256" key="1">
    <source>
        <dbReference type="SAM" id="Coils"/>
    </source>
</evidence>
<gene>
    <name evidence="3" type="ORF">SAMN04488530_10279</name>
</gene>
<dbReference type="STRING" id="1121321.SAMN04488530_10279"/>
<dbReference type="AlphaFoldDB" id="A0A1M5K040"/>
<feature type="coiled-coil region" evidence="1">
    <location>
        <begin position="43"/>
        <end position="70"/>
    </location>
</feature>
<keyword evidence="4" id="KW-1185">Reference proteome</keyword>
<evidence type="ECO:0000256" key="2">
    <source>
        <dbReference type="SAM" id="Phobius"/>
    </source>
</evidence>
<sequence>MHINMKYYIVTIGAIFIALGIGIMVGFNLNYDQQLSKQQAKLISDLDEKFEDLKDINKSLELDLKASDEKFEKTVDFLNQNVDKIVTDMLIDKNIGILSTNDHNDQTEDIENIIKKANGKVSFNIVLKKAATEKNKLDELSAKLGKEIKTSNDFVEYLSSILKDGNANDKLKTLEEVGFIKLNSLADNYMSCENIVISGDNDYKDGAKEFEKLDGVLLSKLKEENKYVVGVQRSDAKFSYVDLYSKSKIATVDNIDEGVGNISLVLLLQEANRVGNFGRLDSAEALLPYEK</sequence>
<dbReference type="GO" id="GO:0016020">
    <property type="term" value="C:membrane"/>
    <property type="evidence" value="ECO:0007669"/>
    <property type="project" value="InterPro"/>
</dbReference>
<proteinExistence type="predicted"/>